<accession>A0A409YCY8</accession>
<sequence>MTDASPLSFHHHPLFLMIITIRERARRGSSAGPLLAPEHHRRQRPSEASLLTLYHIRGRFAGAWCLWGDHLLQDSAFCKCKIQGFLILTRYTIKAFLLPTSSRSRFRGFRCLAGSRLHRASSSSTFLRFRDRLPPAAGHLRTALSHPDLTISASRSLAIGSLFR</sequence>
<evidence type="ECO:0000313" key="2">
    <source>
        <dbReference type="Proteomes" id="UP000284706"/>
    </source>
</evidence>
<dbReference type="AlphaFoldDB" id="A0A409YCY8"/>
<dbReference type="Proteomes" id="UP000284706">
    <property type="component" value="Unassembled WGS sequence"/>
</dbReference>
<name>A0A409YCY8_9AGAR</name>
<protein>
    <submittedName>
        <fullName evidence="1">Uncharacterized protein</fullName>
    </submittedName>
</protein>
<proteinExistence type="predicted"/>
<dbReference type="InParanoid" id="A0A409YCY8"/>
<evidence type="ECO:0000313" key="1">
    <source>
        <dbReference type="EMBL" id="PPR00861.1"/>
    </source>
</evidence>
<organism evidence="1 2">
    <name type="scientific">Gymnopilus dilepis</name>
    <dbReference type="NCBI Taxonomy" id="231916"/>
    <lineage>
        <taxon>Eukaryota</taxon>
        <taxon>Fungi</taxon>
        <taxon>Dikarya</taxon>
        <taxon>Basidiomycota</taxon>
        <taxon>Agaricomycotina</taxon>
        <taxon>Agaricomycetes</taxon>
        <taxon>Agaricomycetidae</taxon>
        <taxon>Agaricales</taxon>
        <taxon>Agaricineae</taxon>
        <taxon>Hymenogastraceae</taxon>
        <taxon>Gymnopilus</taxon>
    </lineage>
</organism>
<reference evidence="1 2" key="1">
    <citation type="journal article" date="2018" name="Evol. Lett.">
        <title>Horizontal gene cluster transfer increased hallucinogenic mushroom diversity.</title>
        <authorList>
            <person name="Reynolds H.T."/>
            <person name="Vijayakumar V."/>
            <person name="Gluck-Thaler E."/>
            <person name="Korotkin H.B."/>
            <person name="Matheny P.B."/>
            <person name="Slot J.C."/>
        </authorList>
    </citation>
    <scope>NUCLEOTIDE SEQUENCE [LARGE SCALE GENOMIC DNA]</scope>
    <source>
        <strain evidence="1 2">SRW20</strain>
    </source>
</reference>
<gene>
    <name evidence="1" type="ORF">CVT26_012496</name>
</gene>
<comment type="caution">
    <text evidence="1">The sequence shown here is derived from an EMBL/GenBank/DDBJ whole genome shotgun (WGS) entry which is preliminary data.</text>
</comment>
<keyword evidence="2" id="KW-1185">Reference proteome</keyword>
<dbReference type="EMBL" id="NHYE01000982">
    <property type="protein sequence ID" value="PPR00861.1"/>
    <property type="molecule type" value="Genomic_DNA"/>
</dbReference>